<reference evidence="1 2" key="1">
    <citation type="journal article" date="2014" name="Nature">
        <title>The genome of the recently domesticated crop plant sugar beet (Beta vulgaris).</title>
        <authorList>
            <person name="Dohm J.C."/>
            <person name="Minoche A.E."/>
            <person name="Holtgrawe D."/>
            <person name="Capella-Gutierrez S."/>
            <person name="Zakrzewski F."/>
            <person name="Tafer H."/>
            <person name="Rupp O."/>
            <person name="Sorensen T.R."/>
            <person name="Stracke R."/>
            <person name="Reinhardt R."/>
            <person name="Goesmann A."/>
            <person name="Kraft T."/>
            <person name="Schulz B."/>
            <person name="Stadler P.F."/>
            <person name="Schmidt T."/>
            <person name="Gabaldon T."/>
            <person name="Lehrach H."/>
            <person name="Weisshaar B."/>
            <person name="Himmelbauer H."/>
        </authorList>
    </citation>
    <scope>NUCLEOTIDE SEQUENCE [LARGE SCALE GENOMIC DNA]</scope>
    <source>
        <tissue evidence="1">Taproot</tissue>
    </source>
</reference>
<gene>
    <name evidence="1" type="ORF">BVRB_033530</name>
</gene>
<dbReference type="AlphaFoldDB" id="A0A0J8DF88"/>
<sequence>VVEPLSNLMHFRRGNHQRFQHLSVAYIESKTDGSFHRVPAKEFVKIGVDDDAERAKRQQLKGDGGPNLDEQRRQLVVLVFKAKHIAHGLLAGIALVFLLCQWRSMSVVGLLALYSPMSDVYHGVIHTCSVIALTGYLHDLERARTTTPSAAFILSAISVPLLERA</sequence>
<proteinExistence type="predicted"/>
<organism evidence="1 2">
    <name type="scientific">Beta vulgaris subsp. vulgaris</name>
    <name type="common">Beet</name>
    <dbReference type="NCBI Taxonomy" id="3555"/>
    <lineage>
        <taxon>Eukaryota</taxon>
        <taxon>Viridiplantae</taxon>
        <taxon>Streptophyta</taxon>
        <taxon>Embryophyta</taxon>
        <taxon>Tracheophyta</taxon>
        <taxon>Spermatophyta</taxon>
        <taxon>Magnoliopsida</taxon>
        <taxon>eudicotyledons</taxon>
        <taxon>Gunneridae</taxon>
        <taxon>Pentapetalae</taxon>
        <taxon>Caryophyllales</taxon>
        <taxon>Chenopodiaceae</taxon>
        <taxon>Betoideae</taxon>
        <taxon>Beta</taxon>
    </lineage>
</organism>
<dbReference type="EMBL" id="KQ105363">
    <property type="protein sequence ID" value="KMS88830.1"/>
    <property type="molecule type" value="Genomic_DNA"/>
</dbReference>
<keyword evidence="2" id="KW-1185">Reference proteome</keyword>
<evidence type="ECO:0000313" key="2">
    <source>
        <dbReference type="Proteomes" id="UP000035740"/>
    </source>
</evidence>
<feature type="non-terminal residue" evidence="1">
    <location>
        <position position="1"/>
    </location>
</feature>
<name>A0A0J8DF88_BETVV</name>
<protein>
    <submittedName>
        <fullName evidence="1">Uncharacterized protein</fullName>
    </submittedName>
</protein>
<dbReference type="Proteomes" id="UP000035740">
    <property type="component" value="Unassembled WGS sequence"/>
</dbReference>
<evidence type="ECO:0000313" key="1">
    <source>
        <dbReference type="EMBL" id="KMS88830.1"/>
    </source>
</evidence>
<dbReference type="Gramene" id="KMS88830">
    <property type="protein sequence ID" value="KMS88830"/>
    <property type="gene ID" value="BVRB_033530"/>
</dbReference>
<accession>A0A0J8DF88</accession>